<dbReference type="OrthoDB" id="2285882at2759"/>
<proteinExistence type="predicted"/>
<dbReference type="AlphaFoldDB" id="A0A8H7S423"/>
<dbReference type="Proteomes" id="UP000646827">
    <property type="component" value="Unassembled WGS sequence"/>
</dbReference>
<organism evidence="1 2">
    <name type="scientific">Circinella minor</name>
    <dbReference type="NCBI Taxonomy" id="1195481"/>
    <lineage>
        <taxon>Eukaryota</taxon>
        <taxon>Fungi</taxon>
        <taxon>Fungi incertae sedis</taxon>
        <taxon>Mucoromycota</taxon>
        <taxon>Mucoromycotina</taxon>
        <taxon>Mucoromycetes</taxon>
        <taxon>Mucorales</taxon>
        <taxon>Lichtheimiaceae</taxon>
        <taxon>Circinella</taxon>
    </lineage>
</organism>
<comment type="caution">
    <text evidence="1">The sequence shown here is derived from an EMBL/GenBank/DDBJ whole genome shotgun (WGS) entry which is preliminary data.</text>
</comment>
<dbReference type="EMBL" id="JAEPRB010000100">
    <property type="protein sequence ID" value="KAG2221790.1"/>
    <property type="molecule type" value="Genomic_DNA"/>
</dbReference>
<protein>
    <submittedName>
        <fullName evidence="1">Uncharacterized protein</fullName>
    </submittedName>
</protein>
<gene>
    <name evidence="1" type="ORF">INT45_003430</name>
</gene>
<reference evidence="1 2" key="1">
    <citation type="submission" date="2020-12" db="EMBL/GenBank/DDBJ databases">
        <title>Metabolic potential, ecology and presence of endohyphal bacteria is reflected in genomic diversity of Mucoromycotina.</title>
        <authorList>
            <person name="Muszewska A."/>
            <person name="Okrasinska A."/>
            <person name="Steczkiewicz K."/>
            <person name="Drgas O."/>
            <person name="Orlowska M."/>
            <person name="Perlinska-Lenart U."/>
            <person name="Aleksandrzak-Piekarczyk T."/>
            <person name="Szatraj K."/>
            <person name="Zielenkiewicz U."/>
            <person name="Pilsyk S."/>
            <person name="Malc E."/>
            <person name="Mieczkowski P."/>
            <person name="Kruszewska J.S."/>
            <person name="Biernat P."/>
            <person name="Pawlowska J."/>
        </authorList>
    </citation>
    <scope>NUCLEOTIDE SEQUENCE [LARGE SCALE GENOMIC DNA]</scope>
    <source>
        <strain evidence="1 2">CBS 142.35</strain>
    </source>
</reference>
<evidence type="ECO:0000313" key="1">
    <source>
        <dbReference type="EMBL" id="KAG2221790.1"/>
    </source>
</evidence>
<name>A0A8H7S423_9FUNG</name>
<accession>A0A8H7S423</accession>
<evidence type="ECO:0000313" key="2">
    <source>
        <dbReference type="Proteomes" id="UP000646827"/>
    </source>
</evidence>
<sequence length="112" mass="11926">MTSGAPILASAVAAALQSGYRPGSLIPNNSYQPQPMPMSTATTPYYPPPTMTGYPSDYNYYSPNYYPPPPPPPMAYNNSTCCGVPDICCVAFLLGACFGWCCADELGPPPQF</sequence>
<keyword evidence="2" id="KW-1185">Reference proteome</keyword>